<evidence type="ECO:0000313" key="1">
    <source>
        <dbReference type="EMBL" id="MFC6006524.1"/>
    </source>
</evidence>
<reference evidence="2" key="1">
    <citation type="journal article" date="2019" name="Int. J. Syst. Evol. Microbiol.">
        <title>The Global Catalogue of Microorganisms (GCM) 10K type strain sequencing project: providing services to taxonomists for standard genome sequencing and annotation.</title>
        <authorList>
            <consortium name="The Broad Institute Genomics Platform"/>
            <consortium name="The Broad Institute Genome Sequencing Center for Infectious Disease"/>
            <person name="Wu L."/>
            <person name="Ma J."/>
        </authorList>
    </citation>
    <scope>NUCLEOTIDE SEQUENCE [LARGE SCALE GENOMIC DNA]</scope>
    <source>
        <strain evidence="2">KACC 14249</strain>
    </source>
</reference>
<organism evidence="1 2">
    <name type="scientific">Angustibacter luteus</name>
    <dbReference type="NCBI Taxonomy" id="658456"/>
    <lineage>
        <taxon>Bacteria</taxon>
        <taxon>Bacillati</taxon>
        <taxon>Actinomycetota</taxon>
        <taxon>Actinomycetes</taxon>
        <taxon>Kineosporiales</taxon>
        <taxon>Kineosporiaceae</taxon>
    </lineage>
</organism>
<dbReference type="InterPro" id="IPR008928">
    <property type="entry name" value="6-hairpin_glycosidase_sf"/>
</dbReference>
<dbReference type="PANTHER" id="PTHR31616:SF13">
    <property type="entry name" value="GLUCAN 1,4-ALPHA-GLUCOSIDASE"/>
    <property type="match status" value="1"/>
</dbReference>
<gene>
    <name evidence="1" type="ORF">ACFQDO_05205</name>
</gene>
<dbReference type="SUPFAM" id="SSF48208">
    <property type="entry name" value="Six-hairpin glycosidases"/>
    <property type="match status" value="1"/>
</dbReference>
<keyword evidence="2" id="KW-1185">Reference proteome</keyword>
<dbReference type="RefSeq" id="WP_345718009.1">
    <property type="nucleotide sequence ID" value="NZ_BAABFP010000008.1"/>
</dbReference>
<dbReference type="PANTHER" id="PTHR31616">
    <property type="entry name" value="TREHALASE"/>
    <property type="match status" value="1"/>
</dbReference>
<name>A0ABW1JB65_9ACTN</name>
<dbReference type="GO" id="GO:0016787">
    <property type="term" value="F:hydrolase activity"/>
    <property type="evidence" value="ECO:0007669"/>
    <property type="project" value="UniProtKB-KW"/>
</dbReference>
<dbReference type="Gene3D" id="1.50.10.10">
    <property type="match status" value="1"/>
</dbReference>
<protein>
    <submittedName>
        <fullName evidence="1">Glycoside hydrolase family 15</fullName>
    </submittedName>
</protein>
<keyword evidence="1" id="KW-0378">Hydrolase</keyword>
<proteinExistence type="predicted"/>
<dbReference type="InterPro" id="IPR012341">
    <property type="entry name" value="6hp_glycosidase-like_sf"/>
</dbReference>
<evidence type="ECO:0000313" key="2">
    <source>
        <dbReference type="Proteomes" id="UP001596189"/>
    </source>
</evidence>
<dbReference type="EMBL" id="JBHSRD010000003">
    <property type="protein sequence ID" value="MFC6006524.1"/>
    <property type="molecule type" value="Genomic_DNA"/>
</dbReference>
<comment type="caution">
    <text evidence="1">The sequence shown here is derived from an EMBL/GenBank/DDBJ whole genome shotgun (WGS) entry which is preliminary data.</text>
</comment>
<dbReference type="Proteomes" id="UP001596189">
    <property type="component" value="Unassembled WGS sequence"/>
</dbReference>
<accession>A0ABW1JB65</accession>
<sequence length="430" mass="46245">MTQSRGWRPWPRQGRRRRALFAALVAAVTGSLVWQGLLAGSAQSTAPLLTTSSWRVVTDPTGKSAEGAAAQGPTAENAWVAQGSDPGTGGRWADMTHWALVDLRQLSGKNGSMSAGAARYWSYTWPRDAAFAAAALARTGHVGEAWQMIDFLRSVQEDDGGFEARYRPDGTGSPDARERQSDGAAWALWGTAQVLAQTKDDDARVAQLVAHYDMVDEASDYLMRLTFSGTTMPPPGPDYWEVPTRKLTLGTAAPVLFGLRAAAQLYGELGSPALATRASGAADQYQRVLYQTFARKGFQRYPAGGGVDAAITFLMPPFVEHPRADVVRAWRKYQRDAERPAGGLAPGTSWKNDGISWTPEVGLVALTAAASGDQTRAEHWLDWLDWHRVPWGSLPEKVLGDGSPAGPAPLAWTASSVLIAVATLRDRGTG</sequence>